<keyword evidence="2" id="KW-0378">Hydrolase</keyword>
<keyword evidence="2" id="KW-0255">Endonuclease</keyword>
<evidence type="ECO:0000313" key="3">
    <source>
        <dbReference type="Proteomes" id="UP000641954"/>
    </source>
</evidence>
<gene>
    <name evidence="2" type="ORF">H6G72_08080</name>
</gene>
<protein>
    <submittedName>
        <fullName evidence="2">HNH endonuclease</fullName>
    </submittedName>
</protein>
<dbReference type="Pfam" id="PF01844">
    <property type="entry name" value="HNH"/>
    <property type="match status" value="1"/>
</dbReference>
<feature type="domain" description="HNH" evidence="1">
    <location>
        <begin position="181"/>
        <end position="237"/>
    </location>
</feature>
<proteinExistence type="predicted"/>
<name>A0ABR8EAM3_9CYAN</name>
<dbReference type="InterPro" id="IPR003615">
    <property type="entry name" value="HNH_nuc"/>
</dbReference>
<organism evidence="2 3">
    <name type="scientific">Planktothricoides raciborskii FACHB-1370</name>
    <dbReference type="NCBI Taxonomy" id="2949576"/>
    <lineage>
        <taxon>Bacteria</taxon>
        <taxon>Bacillati</taxon>
        <taxon>Cyanobacteriota</taxon>
        <taxon>Cyanophyceae</taxon>
        <taxon>Oscillatoriophycideae</taxon>
        <taxon>Oscillatoriales</taxon>
        <taxon>Oscillatoriaceae</taxon>
        <taxon>Planktothricoides</taxon>
    </lineage>
</organism>
<keyword evidence="3" id="KW-1185">Reference proteome</keyword>
<comment type="caution">
    <text evidence="2">The sequence shown here is derived from an EMBL/GenBank/DDBJ whole genome shotgun (WGS) entry which is preliminary data.</text>
</comment>
<accession>A0ABR8EAM3</accession>
<evidence type="ECO:0000259" key="1">
    <source>
        <dbReference type="Pfam" id="PF01844"/>
    </source>
</evidence>
<dbReference type="Proteomes" id="UP000641954">
    <property type="component" value="Unassembled WGS sequence"/>
</dbReference>
<dbReference type="Gene3D" id="1.10.30.50">
    <property type="match status" value="1"/>
</dbReference>
<dbReference type="EMBL" id="JACJSK010000008">
    <property type="protein sequence ID" value="MBD2543806.1"/>
    <property type="molecule type" value="Genomic_DNA"/>
</dbReference>
<dbReference type="GO" id="GO:0004519">
    <property type="term" value="F:endonuclease activity"/>
    <property type="evidence" value="ECO:0007669"/>
    <property type="project" value="UniProtKB-KW"/>
</dbReference>
<dbReference type="CDD" id="cd00085">
    <property type="entry name" value="HNHc"/>
    <property type="match status" value="1"/>
</dbReference>
<dbReference type="InterPro" id="IPR002711">
    <property type="entry name" value="HNH"/>
</dbReference>
<reference evidence="2 3" key="1">
    <citation type="journal article" date="2020" name="ISME J.">
        <title>Comparative genomics reveals insights into cyanobacterial evolution and habitat adaptation.</title>
        <authorList>
            <person name="Chen M.Y."/>
            <person name="Teng W.K."/>
            <person name="Zhao L."/>
            <person name="Hu C.X."/>
            <person name="Zhou Y.K."/>
            <person name="Han B.P."/>
            <person name="Song L.R."/>
            <person name="Shu W.S."/>
        </authorList>
    </citation>
    <scope>NUCLEOTIDE SEQUENCE [LARGE SCALE GENOMIC DNA]</scope>
    <source>
        <strain evidence="2 3">FACHB-1370</strain>
    </source>
</reference>
<dbReference type="RefSeq" id="WP_190877858.1">
    <property type="nucleotide sequence ID" value="NZ_JACJSK010000008.1"/>
</dbReference>
<keyword evidence="2" id="KW-0540">Nuclease</keyword>
<evidence type="ECO:0000313" key="2">
    <source>
        <dbReference type="EMBL" id="MBD2543806.1"/>
    </source>
</evidence>
<sequence>MKKPSNWNSLIDSFDDCNCPYAYIVSYYLSRFDKDAYQKLGFGNITETHQKIGSILKISPNTIKNFRDAFDPYHSNRRKGWWQRKLWRFEKEIYRGFKDYTEQEMYGLICKILKNPEQDFQIFFFEEFILDDKFILPDEEITEEKEIKAFLEGSLVEVKLNAYERNNKARQKCIEYHGTDCVICGFNFEKMFGNIGENFIHVHHLIPLSQINEKYEVDPLKDLRPVCPNCHAMIHKKNPPFTIEEMKKNLSINH</sequence>